<dbReference type="Pfam" id="PF00072">
    <property type="entry name" value="Response_reg"/>
    <property type="match status" value="1"/>
</dbReference>
<evidence type="ECO:0000313" key="10">
    <source>
        <dbReference type="EMBL" id="KKT68648.1"/>
    </source>
</evidence>
<dbReference type="SUPFAM" id="SSF52172">
    <property type="entry name" value="CheY-like"/>
    <property type="match status" value="1"/>
</dbReference>
<dbReference type="SMART" id="SM00448">
    <property type="entry name" value="REC"/>
    <property type="match status" value="1"/>
</dbReference>
<dbReference type="InterPro" id="IPR039420">
    <property type="entry name" value="WalR-like"/>
</dbReference>
<evidence type="ECO:0000256" key="5">
    <source>
        <dbReference type="ARBA" id="ARBA00023163"/>
    </source>
</evidence>
<dbReference type="InterPro" id="IPR001867">
    <property type="entry name" value="OmpR/PhoB-type_DNA-bd"/>
</dbReference>
<dbReference type="EMBL" id="LCJD01000038">
    <property type="protein sequence ID" value="KKT68648.1"/>
    <property type="molecule type" value="Genomic_DNA"/>
</dbReference>
<keyword evidence="2" id="KW-0902">Two-component regulatory system</keyword>
<evidence type="ECO:0000259" key="9">
    <source>
        <dbReference type="PROSITE" id="PS51755"/>
    </source>
</evidence>
<dbReference type="GO" id="GO:0006355">
    <property type="term" value="P:regulation of DNA-templated transcription"/>
    <property type="evidence" value="ECO:0007669"/>
    <property type="project" value="InterPro"/>
</dbReference>
<dbReference type="PANTHER" id="PTHR48111">
    <property type="entry name" value="REGULATOR OF RPOS"/>
    <property type="match status" value="1"/>
</dbReference>
<dbReference type="GO" id="GO:0032993">
    <property type="term" value="C:protein-DNA complex"/>
    <property type="evidence" value="ECO:0007669"/>
    <property type="project" value="TreeGrafter"/>
</dbReference>
<feature type="domain" description="OmpR/PhoB-type" evidence="9">
    <location>
        <begin position="63"/>
        <end position="117"/>
    </location>
</feature>
<comment type="caution">
    <text evidence="10">The sequence shown here is derived from an EMBL/GenBank/DDBJ whole genome shotgun (WGS) entry which is preliminary data.</text>
</comment>
<keyword evidence="5" id="KW-0804">Transcription</keyword>
<dbReference type="PANTHER" id="PTHR48111:SF22">
    <property type="entry name" value="REGULATOR OF RPOS"/>
    <property type="match status" value="1"/>
</dbReference>
<keyword evidence="1 6" id="KW-0597">Phosphoprotein</keyword>
<dbReference type="InterPro" id="IPR036388">
    <property type="entry name" value="WH-like_DNA-bd_sf"/>
</dbReference>
<accession>A0A0G1JBC6</accession>
<evidence type="ECO:0000313" key="11">
    <source>
        <dbReference type="Proteomes" id="UP000034783"/>
    </source>
</evidence>
<dbReference type="PROSITE" id="PS50110">
    <property type="entry name" value="RESPONSE_REGULATORY"/>
    <property type="match status" value="1"/>
</dbReference>
<evidence type="ECO:0000256" key="6">
    <source>
        <dbReference type="PROSITE-ProRule" id="PRU00169"/>
    </source>
</evidence>
<evidence type="ECO:0000256" key="2">
    <source>
        <dbReference type="ARBA" id="ARBA00023012"/>
    </source>
</evidence>
<keyword evidence="4 7" id="KW-0238">DNA-binding</keyword>
<evidence type="ECO:0000256" key="7">
    <source>
        <dbReference type="PROSITE-ProRule" id="PRU01091"/>
    </source>
</evidence>
<gene>
    <name evidence="10" type="ORF">UW65_C0038G0006</name>
</gene>
<dbReference type="GO" id="GO:0000156">
    <property type="term" value="F:phosphorelay response regulator activity"/>
    <property type="evidence" value="ECO:0007669"/>
    <property type="project" value="TreeGrafter"/>
</dbReference>
<sequence>MRLLIVEDDKKISRAVKLGFELEGFAVDIAETGTYGYDMASTTPYDAIILDVMLPEMDGLKVCRKLTCGSLVINTQTYEVTRSDTPITLTKREFSLLEYLVKNKNKLVKKEEIINHV</sequence>
<dbReference type="AlphaFoldDB" id="A0A0G1JBC6"/>
<dbReference type="GO" id="GO:0005829">
    <property type="term" value="C:cytosol"/>
    <property type="evidence" value="ECO:0007669"/>
    <property type="project" value="TreeGrafter"/>
</dbReference>
<dbReference type="Proteomes" id="UP000034783">
    <property type="component" value="Unassembled WGS sequence"/>
</dbReference>
<proteinExistence type="predicted"/>
<evidence type="ECO:0000256" key="1">
    <source>
        <dbReference type="ARBA" id="ARBA00022553"/>
    </source>
</evidence>
<protein>
    <submittedName>
        <fullName evidence="10">Two component transcriptional regulator, winged helix family</fullName>
    </submittedName>
</protein>
<feature type="modified residue" description="4-aspartylphosphate" evidence="6">
    <location>
        <position position="51"/>
    </location>
</feature>
<evidence type="ECO:0000256" key="4">
    <source>
        <dbReference type="ARBA" id="ARBA00023125"/>
    </source>
</evidence>
<dbReference type="InterPro" id="IPR001789">
    <property type="entry name" value="Sig_transdc_resp-reg_receiver"/>
</dbReference>
<dbReference type="GO" id="GO:0000976">
    <property type="term" value="F:transcription cis-regulatory region binding"/>
    <property type="evidence" value="ECO:0007669"/>
    <property type="project" value="TreeGrafter"/>
</dbReference>
<reference evidence="10 11" key="1">
    <citation type="journal article" date="2015" name="Nature">
        <title>rRNA introns, odd ribosomes, and small enigmatic genomes across a large radiation of phyla.</title>
        <authorList>
            <person name="Brown C.T."/>
            <person name="Hug L.A."/>
            <person name="Thomas B.C."/>
            <person name="Sharon I."/>
            <person name="Castelle C.J."/>
            <person name="Singh A."/>
            <person name="Wilkins M.J."/>
            <person name="Williams K.H."/>
            <person name="Banfield J.F."/>
        </authorList>
    </citation>
    <scope>NUCLEOTIDE SEQUENCE [LARGE SCALE GENOMIC DNA]</scope>
</reference>
<evidence type="ECO:0000259" key="8">
    <source>
        <dbReference type="PROSITE" id="PS50110"/>
    </source>
</evidence>
<dbReference type="InterPro" id="IPR011006">
    <property type="entry name" value="CheY-like_superfamily"/>
</dbReference>
<dbReference type="Gene3D" id="1.10.10.10">
    <property type="entry name" value="Winged helix-like DNA-binding domain superfamily/Winged helix DNA-binding domain"/>
    <property type="match status" value="1"/>
</dbReference>
<keyword evidence="3" id="KW-0805">Transcription regulation</keyword>
<feature type="domain" description="Response regulatory" evidence="8">
    <location>
        <begin position="2"/>
        <end position="117"/>
    </location>
</feature>
<dbReference type="Gene3D" id="3.40.50.2300">
    <property type="match status" value="1"/>
</dbReference>
<dbReference type="PROSITE" id="PS51755">
    <property type="entry name" value="OMPR_PHOB"/>
    <property type="match status" value="1"/>
</dbReference>
<name>A0A0G1JBC6_UNCKA</name>
<feature type="DNA-binding region" description="OmpR/PhoB-type" evidence="7">
    <location>
        <begin position="63"/>
        <end position="117"/>
    </location>
</feature>
<organism evidence="10 11">
    <name type="scientific">candidate division WWE3 bacterium GW2011_GWB1_44_4</name>
    <dbReference type="NCBI Taxonomy" id="1619116"/>
    <lineage>
        <taxon>Bacteria</taxon>
        <taxon>Katanobacteria</taxon>
    </lineage>
</organism>
<evidence type="ECO:0000256" key="3">
    <source>
        <dbReference type="ARBA" id="ARBA00023015"/>
    </source>
</evidence>